<dbReference type="InterPro" id="IPR001075">
    <property type="entry name" value="NIF_FeS_clus_asmbl_NifU_C"/>
</dbReference>
<accession>A0A1B2J638</accession>
<dbReference type="PIRSF" id="PIRSF036773">
    <property type="entry name" value="HIRIP5"/>
    <property type="match status" value="1"/>
</dbReference>
<dbReference type="GO" id="GO:0051536">
    <property type="term" value="F:iron-sulfur cluster binding"/>
    <property type="evidence" value="ECO:0007669"/>
    <property type="project" value="InterPro"/>
</dbReference>
<name>A0A1B2J638_PICPA</name>
<dbReference type="EMBL" id="CP014584">
    <property type="protein sequence ID" value="ANZ73437.1"/>
    <property type="molecule type" value="Genomic_DNA"/>
</dbReference>
<dbReference type="InterPro" id="IPR034904">
    <property type="entry name" value="FSCA_dom_sf"/>
</dbReference>
<dbReference type="Pfam" id="PF08712">
    <property type="entry name" value="Nfu_N"/>
    <property type="match status" value="1"/>
</dbReference>
<dbReference type="PANTHER" id="PTHR11178">
    <property type="entry name" value="IRON-SULFUR CLUSTER SCAFFOLD PROTEIN NFU-RELATED"/>
    <property type="match status" value="1"/>
</dbReference>
<dbReference type="InterPro" id="IPR035433">
    <property type="entry name" value="NFU1-like"/>
</dbReference>
<organism evidence="3 4">
    <name type="scientific">Komagataella pastoris</name>
    <name type="common">Yeast</name>
    <name type="synonym">Pichia pastoris</name>
    <dbReference type="NCBI Taxonomy" id="4922"/>
    <lineage>
        <taxon>Eukaryota</taxon>
        <taxon>Fungi</taxon>
        <taxon>Dikarya</taxon>
        <taxon>Ascomycota</taxon>
        <taxon>Saccharomycotina</taxon>
        <taxon>Pichiomycetes</taxon>
        <taxon>Pichiales</taxon>
        <taxon>Pichiaceae</taxon>
        <taxon>Komagataella</taxon>
    </lineage>
</organism>
<dbReference type="Gene3D" id="3.30.300.130">
    <property type="entry name" value="Fe-S cluster assembly (FSCA)"/>
    <property type="match status" value="1"/>
</dbReference>
<evidence type="ECO:0000313" key="3">
    <source>
        <dbReference type="EMBL" id="ANZ73437.1"/>
    </source>
</evidence>
<dbReference type="Gene3D" id="3.30.1370.70">
    <property type="entry name" value="Scaffold protein Nfu/NifU, N-terminal domain"/>
    <property type="match status" value="1"/>
</dbReference>
<dbReference type="OrthoDB" id="565552at2759"/>
<evidence type="ECO:0000259" key="2">
    <source>
        <dbReference type="SMART" id="SM00932"/>
    </source>
</evidence>
<dbReference type="FunFam" id="3.30.300.130:FF:000001">
    <property type="entry name" value="NFU1 iron-sulfur cluster scaffold"/>
    <property type="match status" value="1"/>
</dbReference>
<dbReference type="SUPFAM" id="SSF117916">
    <property type="entry name" value="Fe-S cluster assembly (FSCA) domain-like"/>
    <property type="match status" value="1"/>
</dbReference>
<dbReference type="SMART" id="SM00932">
    <property type="entry name" value="Nfu_N"/>
    <property type="match status" value="1"/>
</dbReference>
<reference evidence="3 4" key="1">
    <citation type="submission" date="2016-02" db="EMBL/GenBank/DDBJ databases">
        <title>Comparative genomic and transcriptomic foundation for Pichia pastoris.</title>
        <authorList>
            <person name="Love K.R."/>
            <person name="Shah K.A."/>
            <person name="Whittaker C.A."/>
            <person name="Wu J."/>
            <person name="Bartlett M.C."/>
            <person name="Ma D."/>
            <person name="Leeson R.L."/>
            <person name="Priest M."/>
            <person name="Young S.K."/>
            <person name="Love J.C."/>
        </authorList>
    </citation>
    <scope>NUCLEOTIDE SEQUENCE [LARGE SCALE GENOMIC DNA]</scope>
    <source>
        <strain evidence="3 4">ATCC 28485</strain>
    </source>
</reference>
<dbReference type="GO" id="GO:0016226">
    <property type="term" value="P:iron-sulfur cluster assembly"/>
    <property type="evidence" value="ECO:0007669"/>
    <property type="project" value="InterPro"/>
</dbReference>
<proteinExistence type="inferred from homology"/>
<dbReference type="InterPro" id="IPR014824">
    <property type="entry name" value="Nfu/NifU_N"/>
</dbReference>
<dbReference type="GO" id="GO:0005739">
    <property type="term" value="C:mitochondrion"/>
    <property type="evidence" value="ECO:0007669"/>
    <property type="project" value="TreeGrafter"/>
</dbReference>
<keyword evidence="4" id="KW-1185">Reference proteome</keyword>
<comment type="similarity">
    <text evidence="1">Belongs to the NifU family.</text>
</comment>
<evidence type="ECO:0000313" key="4">
    <source>
        <dbReference type="Proteomes" id="UP000094565"/>
    </source>
</evidence>
<protein>
    <submittedName>
        <fullName evidence="3">BA75_00963T0</fullName>
    </submittedName>
</protein>
<gene>
    <name evidence="3" type="primary">NFU1</name>
    <name evidence="3" type="ORF">ATY40_BA7500963</name>
</gene>
<dbReference type="AlphaFoldDB" id="A0A1B2J638"/>
<dbReference type="Proteomes" id="UP000094565">
    <property type="component" value="Chromosome 1"/>
</dbReference>
<dbReference type="Pfam" id="PF01106">
    <property type="entry name" value="NifU"/>
    <property type="match status" value="1"/>
</dbReference>
<sequence>MIPPYRLKLRSSQKMKTFNSMYTNRFASQFRRLLSIQTASTPNDNALKFITKGVRLLPPHIQKSTIEIDDLASATERSPLALQLFKVPGVKSILIGDDFITVNKVDEKLSNSDHSRWQFLKPQIINVIDRSLSKNSEKKVNVLTPQFLENISNVHHDDYIVSQEPLDTDDDVTYEIKELINTRIRPAIQDDGGDVQFRRFDPDTGIVYIKLKGACKSCSLSDETLKHGIESMLQHYVEEVKEVKAILDPEEEISLKEFEKLEKKLMSRSTV</sequence>
<dbReference type="GO" id="GO:0005506">
    <property type="term" value="F:iron ion binding"/>
    <property type="evidence" value="ECO:0007669"/>
    <property type="project" value="InterPro"/>
</dbReference>
<dbReference type="PANTHER" id="PTHR11178:SF1">
    <property type="entry name" value="NFU1 IRON-SULFUR CLUSTER SCAFFOLD HOMOLOG, MITOCHONDRIAL"/>
    <property type="match status" value="1"/>
</dbReference>
<evidence type="ECO:0000256" key="1">
    <source>
        <dbReference type="ARBA" id="ARBA00006420"/>
    </source>
</evidence>
<dbReference type="SUPFAM" id="SSF110836">
    <property type="entry name" value="Hypothetical protein SAV1430"/>
    <property type="match status" value="1"/>
</dbReference>
<feature type="domain" description="Scaffold protein Nfu/NifU N-terminal" evidence="2">
    <location>
        <begin position="36"/>
        <end position="135"/>
    </location>
</feature>
<dbReference type="InterPro" id="IPR036498">
    <property type="entry name" value="Nfu/NifU_N_sf"/>
</dbReference>